<dbReference type="Proteomes" id="UP000777265">
    <property type="component" value="Unassembled WGS sequence"/>
</dbReference>
<dbReference type="GO" id="GO:0008453">
    <property type="term" value="F:alanine-glyoxylate transaminase activity"/>
    <property type="evidence" value="ECO:0007669"/>
    <property type="project" value="TreeGrafter"/>
</dbReference>
<evidence type="ECO:0000256" key="1">
    <source>
        <dbReference type="ARBA" id="ARBA00001933"/>
    </source>
</evidence>
<sequence>MQKRYLLAPGPTQIPPEVLLKMAEPILHHRNPVFEEIVTEVRENLKWLFGTKNEVLIFTSSGTGAMEGAITNILSANDKAIVVRSGKFGERWANICKAYGVGTVNIDVPWGESIDPSEIDKALKANPDAKAVYVHATETSTGVRYPVQEIASVVKNYPDTICVVDGITGVGVLELPMDAWNIDILIGGSQKAFMLPPGLAFAGVGDKAWEMNKTSKLPKFYFNWAKELANLQKNQTNYTPAISLIVGLRESLRMMKAEGLESIYRRAEILARATREGAVALGLRIFAKNPSPAVTAICAPEGIDGQAIYNLLWKKYGVTGAGGQDQLKGKIFRLATLGYADKYDVVTAIAALEFSLKDLGYKFTMGTGVGRALEVLREL</sequence>
<evidence type="ECO:0000256" key="4">
    <source>
        <dbReference type="PIRSR" id="PIRSR000524-1"/>
    </source>
</evidence>
<reference evidence="7" key="2">
    <citation type="submission" date="2020-01" db="EMBL/GenBank/DDBJ databases">
        <authorList>
            <person name="Campanaro S."/>
        </authorList>
    </citation>
    <scope>NUCLEOTIDE SEQUENCE</scope>
    <source>
        <strain evidence="7">AS06rmzACSIP_7</strain>
    </source>
</reference>
<feature type="binding site" evidence="4">
    <location>
        <position position="333"/>
    </location>
    <ligand>
        <name>substrate</name>
    </ligand>
</feature>
<keyword evidence="3 5" id="KW-0663">Pyridoxal phosphate</keyword>
<dbReference type="Pfam" id="PF00266">
    <property type="entry name" value="Aminotran_5"/>
    <property type="match status" value="1"/>
</dbReference>
<dbReference type="InterPro" id="IPR015422">
    <property type="entry name" value="PyrdxlP-dep_Trfase_small"/>
</dbReference>
<evidence type="ECO:0000259" key="6">
    <source>
        <dbReference type="Pfam" id="PF00266"/>
    </source>
</evidence>
<dbReference type="InterPro" id="IPR015424">
    <property type="entry name" value="PyrdxlP-dep_Trfase"/>
</dbReference>
<name>A0A351U156_9BACT</name>
<comment type="caution">
    <text evidence="7">The sequence shown here is derived from an EMBL/GenBank/DDBJ whole genome shotgun (WGS) entry which is preliminary data.</text>
</comment>
<dbReference type="Gene3D" id="3.40.640.10">
    <property type="entry name" value="Type I PLP-dependent aspartate aminotransferase-like (Major domain)"/>
    <property type="match status" value="1"/>
</dbReference>
<gene>
    <name evidence="7" type="ORF">GXY80_04120</name>
</gene>
<dbReference type="PANTHER" id="PTHR21152:SF40">
    <property type="entry name" value="ALANINE--GLYOXYLATE AMINOTRANSFERASE"/>
    <property type="match status" value="1"/>
</dbReference>
<comment type="similarity">
    <text evidence="2">Belongs to the class-V pyridoxal-phosphate-dependent aminotransferase family.</text>
</comment>
<keyword evidence="7" id="KW-0032">Aminotransferase</keyword>
<dbReference type="EMBL" id="JAAYEE010000071">
    <property type="protein sequence ID" value="NLW34656.1"/>
    <property type="molecule type" value="Genomic_DNA"/>
</dbReference>
<dbReference type="GO" id="GO:0004760">
    <property type="term" value="F:L-serine-pyruvate transaminase activity"/>
    <property type="evidence" value="ECO:0007669"/>
    <property type="project" value="TreeGrafter"/>
</dbReference>
<dbReference type="FunFam" id="3.40.640.10:FF:000054">
    <property type="entry name" value="Serine--glyoxylate aminotransferase"/>
    <property type="match status" value="1"/>
</dbReference>
<evidence type="ECO:0000256" key="2">
    <source>
        <dbReference type="ARBA" id="ARBA00009236"/>
    </source>
</evidence>
<dbReference type="PANTHER" id="PTHR21152">
    <property type="entry name" value="AMINOTRANSFERASE CLASS V"/>
    <property type="match status" value="1"/>
</dbReference>
<dbReference type="STRING" id="909663.GCA_000512235_01028"/>
<protein>
    <submittedName>
        <fullName evidence="7">Alanine--glyoxylate aminotransferase family protein</fullName>
    </submittedName>
</protein>
<evidence type="ECO:0000256" key="5">
    <source>
        <dbReference type="PIRSR" id="PIRSR000524-50"/>
    </source>
</evidence>
<dbReference type="InterPro" id="IPR024169">
    <property type="entry name" value="SP_NH2Trfase/AEP_transaminase"/>
</dbReference>
<proteinExistence type="inferred from homology"/>
<dbReference type="AlphaFoldDB" id="A0A351U156"/>
<dbReference type="Gene3D" id="3.90.1150.10">
    <property type="entry name" value="Aspartate Aminotransferase, domain 1"/>
    <property type="match status" value="1"/>
</dbReference>
<reference evidence="7" key="1">
    <citation type="journal article" date="2020" name="Biotechnol. Biofuels">
        <title>New insights from the biogas microbiome by comprehensive genome-resolved metagenomics of nearly 1600 species originating from multiple anaerobic digesters.</title>
        <authorList>
            <person name="Campanaro S."/>
            <person name="Treu L."/>
            <person name="Rodriguez-R L.M."/>
            <person name="Kovalovszki A."/>
            <person name="Ziels R.M."/>
            <person name="Maus I."/>
            <person name="Zhu X."/>
            <person name="Kougias P.G."/>
            <person name="Basile A."/>
            <person name="Luo G."/>
            <person name="Schluter A."/>
            <person name="Konstantinidis K.T."/>
            <person name="Angelidaki I."/>
        </authorList>
    </citation>
    <scope>NUCLEOTIDE SEQUENCE</scope>
    <source>
        <strain evidence="7">AS06rmzACSIP_7</strain>
    </source>
</reference>
<dbReference type="PIRSF" id="PIRSF000524">
    <property type="entry name" value="SPT"/>
    <property type="match status" value="1"/>
</dbReference>
<dbReference type="GO" id="GO:0019265">
    <property type="term" value="P:glycine biosynthetic process, by transamination of glyoxylate"/>
    <property type="evidence" value="ECO:0007669"/>
    <property type="project" value="TreeGrafter"/>
</dbReference>
<dbReference type="InterPro" id="IPR000192">
    <property type="entry name" value="Aminotrans_V_dom"/>
</dbReference>
<evidence type="ECO:0000256" key="3">
    <source>
        <dbReference type="ARBA" id="ARBA00022898"/>
    </source>
</evidence>
<accession>A0A351U156</accession>
<evidence type="ECO:0000313" key="7">
    <source>
        <dbReference type="EMBL" id="NLW34656.1"/>
    </source>
</evidence>
<feature type="domain" description="Aminotransferase class V" evidence="6">
    <location>
        <begin position="5"/>
        <end position="318"/>
    </location>
</feature>
<evidence type="ECO:0000313" key="8">
    <source>
        <dbReference type="Proteomes" id="UP000777265"/>
    </source>
</evidence>
<dbReference type="SUPFAM" id="SSF53383">
    <property type="entry name" value="PLP-dependent transferases"/>
    <property type="match status" value="1"/>
</dbReference>
<keyword evidence="7" id="KW-0808">Transferase</keyword>
<organism evidence="7 8">
    <name type="scientific">Syntrophorhabdus aromaticivorans</name>
    <dbReference type="NCBI Taxonomy" id="328301"/>
    <lineage>
        <taxon>Bacteria</taxon>
        <taxon>Pseudomonadati</taxon>
        <taxon>Thermodesulfobacteriota</taxon>
        <taxon>Syntrophorhabdia</taxon>
        <taxon>Syntrophorhabdales</taxon>
        <taxon>Syntrophorhabdaceae</taxon>
        <taxon>Syntrophorhabdus</taxon>
    </lineage>
</organism>
<feature type="modified residue" description="N6-(pyridoxal phosphate)lysine" evidence="5">
    <location>
        <position position="191"/>
    </location>
</feature>
<dbReference type="InterPro" id="IPR015421">
    <property type="entry name" value="PyrdxlP-dep_Trfase_major"/>
</dbReference>
<comment type="cofactor">
    <cofactor evidence="1 5">
        <name>pyridoxal 5'-phosphate</name>
        <dbReference type="ChEBI" id="CHEBI:597326"/>
    </cofactor>
</comment>